<dbReference type="Gene3D" id="3.40.50.300">
    <property type="entry name" value="P-loop containing nucleotide triphosphate hydrolases"/>
    <property type="match status" value="1"/>
</dbReference>
<dbReference type="RefSeq" id="WP_090601660.1">
    <property type="nucleotide sequence ID" value="NZ_CTEE01000001.1"/>
</dbReference>
<keyword evidence="7 8" id="KW-0460">Magnesium</keyword>
<comment type="subcellular location">
    <subcellularLocation>
        <location evidence="8">Cytoplasm</location>
    </subcellularLocation>
</comment>
<dbReference type="AlphaFoldDB" id="A0A0E4GXV9"/>
<dbReference type="PANTHER" id="PTHR43210">
    <property type="entry name" value="DETHIOBIOTIN SYNTHETASE"/>
    <property type="match status" value="1"/>
</dbReference>
<evidence type="ECO:0000313" key="10">
    <source>
        <dbReference type="Proteomes" id="UP000199251"/>
    </source>
</evidence>
<dbReference type="PIRSF" id="PIRSF006755">
    <property type="entry name" value="DTB_synth"/>
    <property type="match status" value="1"/>
</dbReference>
<feature type="binding site" evidence="8">
    <location>
        <position position="16"/>
    </location>
    <ligand>
        <name>Mg(2+)</name>
        <dbReference type="ChEBI" id="CHEBI:18420"/>
    </ligand>
</feature>
<feature type="active site" evidence="8">
    <location>
        <position position="37"/>
    </location>
</feature>
<evidence type="ECO:0000313" key="9">
    <source>
        <dbReference type="EMBL" id="CQD13256.1"/>
    </source>
</evidence>
<keyword evidence="2 8" id="KW-0436">Ligase</keyword>
<dbReference type="PANTHER" id="PTHR43210:SF5">
    <property type="entry name" value="DETHIOBIOTIN SYNTHETASE"/>
    <property type="match status" value="1"/>
</dbReference>
<comment type="function">
    <text evidence="8">Catalyzes a mechanistically unusual reaction, the ATP-dependent insertion of CO2 between the N7 and N8 nitrogen atoms of 7,8-diaminopelargonic acid (DAPA, also called 7,8-diammoniononanoate) to form a ureido ring.</text>
</comment>
<organism evidence="9 10">
    <name type="scientific">Mycobacterium lentiflavum</name>
    <dbReference type="NCBI Taxonomy" id="141349"/>
    <lineage>
        <taxon>Bacteria</taxon>
        <taxon>Bacillati</taxon>
        <taxon>Actinomycetota</taxon>
        <taxon>Actinomycetes</taxon>
        <taxon>Mycobacteriales</taxon>
        <taxon>Mycobacteriaceae</taxon>
        <taxon>Mycobacterium</taxon>
        <taxon>Mycobacterium simiae complex</taxon>
    </lineage>
</organism>
<keyword evidence="5 8" id="KW-0093">Biotin biosynthesis</keyword>
<evidence type="ECO:0000256" key="8">
    <source>
        <dbReference type="HAMAP-Rule" id="MF_00336"/>
    </source>
</evidence>
<feature type="binding site" evidence="8">
    <location>
        <position position="49"/>
    </location>
    <ligand>
        <name>Mg(2+)</name>
        <dbReference type="ChEBI" id="CHEBI:18420"/>
    </ligand>
</feature>
<dbReference type="HAMAP" id="MF_00336">
    <property type="entry name" value="BioD"/>
    <property type="match status" value="1"/>
</dbReference>
<dbReference type="EC" id="6.3.3.3" evidence="8"/>
<dbReference type="InterPro" id="IPR027417">
    <property type="entry name" value="P-loop_NTPase"/>
</dbReference>
<dbReference type="GO" id="GO:0005829">
    <property type="term" value="C:cytosol"/>
    <property type="evidence" value="ECO:0007669"/>
    <property type="project" value="TreeGrafter"/>
</dbReference>
<keyword evidence="1 8" id="KW-0963">Cytoplasm</keyword>
<evidence type="ECO:0000256" key="7">
    <source>
        <dbReference type="ARBA" id="ARBA00022842"/>
    </source>
</evidence>
<dbReference type="GO" id="GO:0004141">
    <property type="term" value="F:dethiobiotin synthase activity"/>
    <property type="evidence" value="ECO:0007669"/>
    <property type="project" value="UniProtKB-UniRule"/>
</dbReference>
<evidence type="ECO:0000256" key="4">
    <source>
        <dbReference type="ARBA" id="ARBA00022741"/>
    </source>
</evidence>
<feature type="binding site" evidence="8">
    <location>
        <position position="108"/>
    </location>
    <ligand>
        <name>Mg(2+)</name>
        <dbReference type="ChEBI" id="CHEBI:18420"/>
    </ligand>
</feature>
<dbReference type="STRING" id="141349.BN1232_02588"/>
<evidence type="ECO:0000256" key="2">
    <source>
        <dbReference type="ARBA" id="ARBA00022598"/>
    </source>
</evidence>
<dbReference type="OrthoDB" id="9802610at2"/>
<dbReference type="GO" id="GO:0005524">
    <property type="term" value="F:ATP binding"/>
    <property type="evidence" value="ECO:0007669"/>
    <property type="project" value="UniProtKB-UniRule"/>
</dbReference>
<sequence>MTVLAVTGTGTGVGKTVAVAALACHARLAGMDVAVCKPAQTGTESGDDDLAEVTRLSGVTETAGLARYPQPLAPVAAAEQAGMPLPTRDQMLRLIRDLDRPGRLTLVEGAGGLLVELAAAGVTLRDLAVELGAAVLVTVTAELGTLNHTALTLESLSGQGLSCAGVVIGSWPSRPTVVQTSNRSALERLAPVRAALPAGAGALSVDAFATMSAAAFDRDWVSALVR</sequence>
<reference evidence="9 10" key="1">
    <citation type="submission" date="2015-03" db="EMBL/GenBank/DDBJ databases">
        <authorList>
            <person name="Urmite Genomes"/>
        </authorList>
    </citation>
    <scope>NUCLEOTIDE SEQUENCE [LARGE SCALE GENOMIC DNA]</scope>
    <source>
        <strain evidence="9 10">CSUR P1491</strain>
    </source>
</reference>
<feature type="binding site" evidence="8">
    <location>
        <position position="49"/>
    </location>
    <ligand>
        <name>ATP</name>
        <dbReference type="ChEBI" id="CHEBI:30616"/>
    </ligand>
</feature>
<evidence type="ECO:0000256" key="3">
    <source>
        <dbReference type="ARBA" id="ARBA00022723"/>
    </source>
</evidence>
<dbReference type="InterPro" id="IPR004472">
    <property type="entry name" value="DTB_synth_BioD"/>
</dbReference>
<proteinExistence type="inferred from homology"/>
<keyword evidence="4 8" id="KW-0547">Nucleotide-binding</keyword>
<feature type="binding site" evidence="8">
    <location>
        <begin position="12"/>
        <end position="17"/>
    </location>
    <ligand>
        <name>ATP</name>
        <dbReference type="ChEBI" id="CHEBI:30616"/>
    </ligand>
</feature>
<dbReference type="UniPathway" id="UPA00078">
    <property type="reaction ID" value="UER00161"/>
</dbReference>
<dbReference type="Proteomes" id="UP000199251">
    <property type="component" value="Unassembled WGS sequence"/>
</dbReference>
<evidence type="ECO:0000256" key="1">
    <source>
        <dbReference type="ARBA" id="ARBA00022490"/>
    </source>
</evidence>
<dbReference type="FunFam" id="3.40.50.300:FF:002079">
    <property type="entry name" value="ATP-dependent dethiobiotin synthetase BioD"/>
    <property type="match status" value="1"/>
</dbReference>
<dbReference type="GO" id="GO:0009102">
    <property type="term" value="P:biotin biosynthetic process"/>
    <property type="evidence" value="ECO:0007669"/>
    <property type="project" value="UniProtKB-UniRule"/>
</dbReference>
<comment type="subunit">
    <text evidence="8">Homodimer.</text>
</comment>
<comment type="pathway">
    <text evidence="8">Cofactor biosynthesis; biotin biosynthesis; biotin from 7,8-diaminononanoate: step 1/2.</text>
</comment>
<evidence type="ECO:0000256" key="5">
    <source>
        <dbReference type="ARBA" id="ARBA00022756"/>
    </source>
</evidence>
<gene>
    <name evidence="8 9" type="primary">bioD</name>
    <name evidence="9" type="ORF">BN1232_02588</name>
</gene>
<keyword evidence="3 8" id="KW-0479">Metal-binding</keyword>
<comment type="cofactor">
    <cofactor evidence="8">
        <name>Mg(2+)</name>
        <dbReference type="ChEBI" id="CHEBI:18420"/>
    </cofactor>
</comment>
<protein>
    <recommendedName>
        <fullName evidence="8">ATP-dependent dethiobiotin synthetase BioD</fullName>
        <ecNumber evidence="8">6.3.3.3</ecNumber>
    </recommendedName>
    <alternativeName>
        <fullName evidence="8">DTB synthetase</fullName>
        <shortName evidence="8">DTBS</shortName>
    </alternativeName>
    <alternativeName>
        <fullName evidence="8">Dethiobiotin synthase</fullName>
    </alternativeName>
</protein>
<comment type="catalytic activity">
    <reaction evidence="8">
        <text>(7R,8S)-7,8-diammoniononanoate + CO2 + ATP = (4R,5S)-dethiobiotin + ADP + phosphate + 3 H(+)</text>
        <dbReference type="Rhea" id="RHEA:15805"/>
        <dbReference type="ChEBI" id="CHEBI:15378"/>
        <dbReference type="ChEBI" id="CHEBI:16526"/>
        <dbReference type="ChEBI" id="CHEBI:30616"/>
        <dbReference type="ChEBI" id="CHEBI:43474"/>
        <dbReference type="ChEBI" id="CHEBI:149469"/>
        <dbReference type="ChEBI" id="CHEBI:149473"/>
        <dbReference type="ChEBI" id="CHEBI:456216"/>
        <dbReference type="EC" id="6.3.3.3"/>
    </reaction>
</comment>
<feature type="binding site" evidence="8">
    <location>
        <position position="41"/>
    </location>
    <ligand>
        <name>substrate</name>
    </ligand>
</feature>
<keyword evidence="6 8" id="KW-0067">ATP-binding</keyword>
<dbReference type="CDD" id="cd03109">
    <property type="entry name" value="DTBS"/>
    <property type="match status" value="1"/>
</dbReference>
<dbReference type="GO" id="GO:0000287">
    <property type="term" value="F:magnesium ion binding"/>
    <property type="evidence" value="ECO:0007669"/>
    <property type="project" value="UniProtKB-UniRule"/>
</dbReference>
<comment type="caution">
    <text evidence="8">Lacks conserved residue(s) required for the propagation of feature annotation.</text>
</comment>
<dbReference type="EMBL" id="CTEE01000001">
    <property type="protein sequence ID" value="CQD13256.1"/>
    <property type="molecule type" value="Genomic_DNA"/>
</dbReference>
<evidence type="ECO:0000256" key="6">
    <source>
        <dbReference type="ARBA" id="ARBA00022840"/>
    </source>
</evidence>
<comment type="similarity">
    <text evidence="8">Belongs to the dethiobiotin synthetase family.</text>
</comment>
<name>A0A0E4GXV9_MYCLN</name>
<dbReference type="Pfam" id="PF13500">
    <property type="entry name" value="AAA_26"/>
    <property type="match status" value="1"/>
</dbReference>
<feature type="binding site" evidence="8">
    <location>
        <begin position="169"/>
        <end position="170"/>
    </location>
    <ligand>
        <name>ATP</name>
        <dbReference type="ChEBI" id="CHEBI:30616"/>
    </ligand>
</feature>
<dbReference type="SUPFAM" id="SSF52540">
    <property type="entry name" value="P-loop containing nucleoside triphosphate hydrolases"/>
    <property type="match status" value="1"/>
</dbReference>
<feature type="binding site" evidence="8">
    <location>
        <begin position="197"/>
        <end position="199"/>
    </location>
    <ligand>
        <name>ATP</name>
        <dbReference type="ChEBI" id="CHEBI:30616"/>
    </ligand>
</feature>
<feature type="binding site" evidence="8">
    <location>
        <begin position="108"/>
        <end position="111"/>
    </location>
    <ligand>
        <name>ATP</name>
        <dbReference type="ChEBI" id="CHEBI:30616"/>
    </ligand>
</feature>
<dbReference type="NCBIfam" id="TIGR00347">
    <property type="entry name" value="bioD"/>
    <property type="match status" value="1"/>
</dbReference>
<accession>A0A0E4GXV9</accession>